<dbReference type="InterPro" id="IPR002716">
    <property type="entry name" value="PIN_dom"/>
</dbReference>
<dbReference type="SUPFAM" id="SSF88723">
    <property type="entry name" value="PIN domain-like"/>
    <property type="match status" value="1"/>
</dbReference>
<evidence type="ECO:0000313" key="2">
    <source>
        <dbReference type="EMBL" id="CDI03260.1"/>
    </source>
</evidence>
<dbReference type="InterPro" id="IPR029060">
    <property type="entry name" value="PIN-like_dom_sf"/>
</dbReference>
<gene>
    <name evidence="2" type="ORF">BN873_470002</name>
</gene>
<dbReference type="Pfam" id="PF01850">
    <property type="entry name" value="PIN"/>
    <property type="match status" value="1"/>
</dbReference>
<dbReference type="PANTHER" id="PTHR36173">
    <property type="entry name" value="RIBONUCLEASE VAPC16-RELATED"/>
    <property type="match status" value="1"/>
</dbReference>
<accession>W6MB22</accession>
<comment type="caution">
    <text evidence="2">The sequence shown here is derived from an EMBL/GenBank/DDBJ whole genome shotgun (WGS) entry which is preliminary data.</text>
</comment>
<dbReference type="STRING" id="1400863.BN873_470002"/>
<dbReference type="InterPro" id="IPR052919">
    <property type="entry name" value="TA_system_RNase"/>
</dbReference>
<sequence length="128" mass="14499">MIVLDTHVLVWWTLDPVRLSATARHLCDQIPTTGAKVSTISLWEIGIKIQRGHLDLGLSLEAYVQRLRALKGLELVAVDVEHWLTNLNLSWAHRDPADRTIVATAQRHDLPLISKDDAIQAFYSKTVW</sequence>
<reference evidence="2" key="1">
    <citation type="submission" date="2013-07" db="EMBL/GenBank/DDBJ databases">
        <authorList>
            <person name="McIlroy S."/>
        </authorList>
    </citation>
    <scope>NUCLEOTIDE SEQUENCE [LARGE SCALE GENOMIC DNA]</scope>
    <source>
        <strain evidence="2">Run_A_D11</strain>
    </source>
</reference>
<keyword evidence="3" id="KW-1185">Reference proteome</keyword>
<dbReference type="CDD" id="cd09872">
    <property type="entry name" value="PIN_Sll0205-like"/>
    <property type="match status" value="1"/>
</dbReference>
<evidence type="ECO:0000313" key="3">
    <source>
        <dbReference type="Proteomes" id="UP000035760"/>
    </source>
</evidence>
<dbReference type="AlphaFoldDB" id="W6MB22"/>
<evidence type="ECO:0000259" key="1">
    <source>
        <dbReference type="Pfam" id="PF01850"/>
    </source>
</evidence>
<feature type="domain" description="PIN" evidence="1">
    <location>
        <begin position="2"/>
        <end position="121"/>
    </location>
</feature>
<dbReference type="EMBL" id="CBTJ020000055">
    <property type="protein sequence ID" value="CDI03260.1"/>
    <property type="molecule type" value="Genomic_DNA"/>
</dbReference>
<reference evidence="2" key="2">
    <citation type="submission" date="2014-03" db="EMBL/GenBank/DDBJ databases">
        <title>Candidatus Competibacter-lineage genomes retrieved from metagenomes reveal functional metabolic diversity.</title>
        <authorList>
            <person name="McIlroy S.J."/>
            <person name="Albertsen M."/>
            <person name="Andresen E.K."/>
            <person name="Saunders A.M."/>
            <person name="Kristiansen R."/>
            <person name="Stokholm-Bjerregaard M."/>
            <person name="Nielsen K.L."/>
            <person name="Nielsen P.H."/>
        </authorList>
    </citation>
    <scope>NUCLEOTIDE SEQUENCE</scope>
    <source>
        <strain evidence="2">Run_A_D11</strain>
    </source>
</reference>
<proteinExistence type="predicted"/>
<dbReference type="PANTHER" id="PTHR36173:SF1">
    <property type="entry name" value="RIBONUCLEASE VAPC22"/>
    <property type="match status" value="1"/>
</dbReference>
<dbReference type="InterPro" id="IPR041705">
    <property type="entry name" value="PIN_Sll0205"/>
</dbReference>
<dbReference type="OrthoDB" id="9798990at2"/>
<protein>
    <recommendedName>
        <fullName evidence="1">PIN domain-containing protein</fullName>
    </recommendedName>
</protein>
<organism evidence="2 3">
    <name type="scientific">Candidatus Competibacter denitrificans Run_A_D11</name>
    <dbReference type="NCBI Taxonomy" id="1400863"/>
    <lineage>
        <taxon>Bacteria</taxon>
        <taxon>Pseudomonadati</taxon>
        <taxon>Pseudomonadota</taxon>
        <taxon>Gammaproteobacteria</taxon>
        <taxon>Candidatus Competibacteraceae</taxon>
        <taxon>Candidatus Competibacter</taxon>
    </lineage>
</organism>
<name>W6MB22_9GAMM</name>
<dbReference type="Proteomes" id="UP000035760">
    <property type="component" value="Unassembled WGS sequence"/>
</dbReference>
<dbReference type="Gene3D" id="3.40.50.1010">
    <property type="entry name" value="5'-nuclease"/>
    <property type="match status" value="1"/>
</dbReference>